<comment type="caution">
    <text evidence="2">The sequence shown here is derived from an EMBL/GenBank/DDBJ whole genome shotgun (WGS) entry which is preliminary data.</text>
</comment>
<dbReference type="Proteomes" id="UP001140217">
    <property type="component" value="Unassembled WGS sequence"/>
</dbReference>
<dbReference type="CDD" id="cd08241">
    <property type="entry name" value="QOR1"/>
    <property type="match status" value="1"/>
</dbReference>
<dbReference type="AlphaFoldDB" id="A0A9W8LKC7"/>
<sequence>MRAIVVDAWLKGPGGLEVKEIPAPEPAATELLVRVDSVGANFFDILMVQGKYQIRPPLPFTPGAEFSGTVVRAADGDARFKAGDRVFGSTATGTGAYAELIAVPAKYCLPVPSTLSLEQAAGLYITYPTAYAGLVLRARVLRGEWVLVHAAAGGVGIAAVQVAKALGARVVAAVGSNDKFGVCTAQGADHCVNYRDASWPARVLELTGGHGADVVIDPVGLVEKSLRCAAWNARVVVVGFAAGAIEKIAANRILLKNVSVAGLHWGAYHKNEPERIPEVWAALLRMAEDGLVAPVVYEPVFHGLEQAKDALRAIASRATYGKVVVKPGDPPARL</sequence>
<dbReference type="PANTHER" id="PTHR43677:SF4">
    <property type="entry name" value="QUINONE OXIDOREDUCTASE-LIKE PROTEIN 2"/>
    <property type="match status" value="1"/>
</dbReference>
<dbReference type="SUPFAM" id="SSF50129">
    <property type="entry name" value="GroES-like"/>
    <property type="match status" value="1"/>
</dbReference>
<evidence type="ECO:0000313" key="3">
    <source>
        <dbReference type="Proteomes" id="UP001140217"/>
    </source>
</evidence>
<reference evidence="2" key="1">
    <citation type="submission" date="2022-07" db="EMBL/GenBank/DDBJ databases">
        <title>Phylogenomic reconstructions and comparative analyses of Kickxellomycotina fungi.</title>
        <authorList>
            <person name="Reynolds N.K."/>
            <person name="Stajich J.E."/>
            <person name="Barry K."/>
            <person name="Grigoriev I.V."/>
            <person name="Crous P."/>
            <person name="Smith M.E."/>
        </authorList>
    </citation>
    <scope>NUCLEOTIDE SEQUENCE</scope>
    <source>
        <strain evidence="2">NBRC 105414</strain>
    </source>
</reference>
<dbReference type="InterPro" id="IPR020843">
    <property type="entry name" value="ER"/>
</dbReference>
<evidence type="ECO:0000313" key="2">
    <source>
        <dbReference type="EMBL" id="KAJ2783998.1"/>
    </source>
</evidence>
<dbReference type="GO" id="GO:0005739">
    <property type="term" value="C:mitochondrion"/>
    <property type="evidence" value="ECO:0007669"/>
    <property type="project" value="TreeGrafter"/>
</dbReference>
<organism evidence="2 3">
    <name type="scientific">Coemansia javaensis</name>
    <dbReference type="NCBI Taxonomy" id="2761396"/>
    <lineage>
        <taxon>Eukaryota</taxon>
        <taxon>Fungi</taxon>
        <taxon>Fungi incertae sedis</taxon>
        <taxon>Zoopagomycota</taxon>
        <taxon>Kickxellomycotina</taxon>
        <taxon>Kickxellomycetes</taxon>
        <taxon>Kickxellales</taxon>
        <taxon>Kickxellaceae</taxon>
        <taxon>Coemansia</taxon>
    </lineage>
</organism>
<protein>
    <recommendedName>
        <fullName evidence="1">Enoyl reductase (ER) domain-containing protein</fullName>
    </recommendedName>
</protein>
<feature type="domain" description="Enoyl reductase (ER)" evidence="1">
    <location>
        <begin position="12"/>
        <end position="325"/>
    </location>
</feature>
<keyword evidence="3" id="KW-1185">Reference proteome</keyword>
<name>A0A9W8LKC7_9FUNG</name>
<dbReference type="Pfam" id="PF00107">
    <property type="entry name" value="ADH_zinc_N"/>
    <property type="match status" value="1"/>
</dbReference>
<gene>
    <name evidence="2" type="ORF">H4R18_001390</name>
</gene>
<dbReference type="PROSITE" id="PS01162">
    <property type="entry name" value="QOR_ZETA_CRYSTAL"/>
    <property type="match status" value="1"/>
</dbReference>
<dbReference type="SUPFAM" id="SSF51735">
    <property type="entry name" value="NAD(P)-binding Rossmann-fold domains"/>
    <property type="match status" value="1"/>
</dbReference>
<dbReference type="EMBL" id="JANBUL010000035">
    <property type="protein sequence ID" value="KAJ2783998.1"/>
    <property type="molecule type" value="Genomic_DNA"/>
</dbReference>
<dbReference type="SMART" id="SM00829">
    <property type="entry name" value="PKS_ER"/>
    <property type="match status" value="1"/>
</dbReference>
<dbReference type="Gene3D" id="3.40.50.720">
    <property type="entry name" value="NAD(P)-binding Rossmann-like Domain"/>
    <property type="match status" value="1"/>
</dbReference>
<dbReference type="GO" id="GO:0008270">
    <property type="term" value="F:zinc ion binding"/>
    <property type="evidence" value="ECO:0007669"/>
    <property type="project" value="InterPro"/>
</dbReference>
<dbReference type="InterPro" id="IPR036291">
    <property type="entry name" value="NAD(P)-bd_dom_sf"/>
</dbReference>
<evidence type="ECO:0000259" key="1">
    <source>
        <dbReference type="SMART" id="SM00829"/>
    </source>
</evidence>
<dbReference type="InterPro" id="IPR051397">
    <property type="entry name" value="Zn-ADH-like_protein"/>
</dbReference>
<dbReference type="InterPro" id="IPR002364">
    <property type="entry name" value="Quin_OxRdtase/zeta-crystal_CS"/>
</dbReference>
<proteinExistence type="predicted"/>
<accession>A0A9W8LKC7</accession>
<dbReference type="Gene3D" id="3.90.180.10">
    <property type="entry name" value="Medium-chain alcohol dehydrogenases, catalytic domain"/>
    <property type="match status" value="1"/>
</dbReference>
<dbReference type="InterPro" id="IPR013154">
    <property type="entry name" value="ADH-like_N"/>
</dbReference>
<dbReference type="Pfam" id="PF08240">
    <property type="entry name" value="ADH_N"/>
    <property type="match status" value="1"/>
</dbReference>
<dbReference type="OrthoDB" id="10257049at2759"/>
<dbReference type="InterPro" id="IPR011032">
    <property type="entry name" value="GroES-like_sf"/>
</dbReference>
<dbReference type="PANTHER" id="PTHR43677">
    <property type="entry name" value="SHORT-CHAIN DEHYDROGENASE/REDUCTASE"/>
    <property type="match status" value="1"/>
</dbReference>
<dbReference type="InterPro" id="IPR013149">
    <property type="entry name" value="ADH-like_C"/>
</dbReference>
<dbReference type="GO" id="GO:0016491">
    <property type="term" value="F:oxidoreductase activity"/>
    <property type="evidence" value="ECO:0007669"/>
    <property type="project" value="InterPro"/>
</dbReference>